<proteinExistence type="predicted"/>
<dbReference type="InParanoid" id="A0A5J5F300"/>
<dbReference type="Proteomes" id="UP000326924">
    <property type="component" value="Unassembled WGS sequence"/>
</dbReference>
<reference evidence="1 2" key="1">
    <citation type="submission" date="2019-09" db="EMBL/GenBank/DDBJ databases">
        <title>Draft genome of the ectomycorrhizal ascomycete Sphaerosporella brunnea.</title>
        <authorList>
            <consortium name="DOE Joint Genome Institute"/>
            <person name="Benucci G.M."/>
            <person name="Marozzi G."/>
            <person name="Antonielli L."/>
            <person name="Sanchez S."/>
            <person name="Marco P."/>
            <person name="Wang X."/>
            <person name="Falini L.B."/>
            <person name="Barry K."/>
            <person name="Haridas S."/>
            <person name="Lipzen A."/>
            <person name="Labutti K."/>
            <person name="Grigoriev I.V."/>
            <person name="Murat C."/>
            <person name="Martin F."/>
            <person name="Albertini E."/>
            <person name="Donnini D."/>
            <person name="Bonito G."/>
        </authorList>
    </citation>
    <scope>NUCLEOTIDE SEQUENCE [LARGE SCALE GENOMIC DNA]</scope>
    <source>
        <strain evidence="1 2">Sb_GMNB300</strain>
    </source>
</reference>
<evidence type="ECO:0000313" key="1">
    <source>
        <dbReference type="EMBL" id="KAA8910293.1"/>
    </source>
</evidence>
<name>A0A5J5F300_9PEZI</name>
<accession>A0A5J5F300</accession>
<sequence>MMRAHLNAPVCRRLHPRLPSASLGFPRLPSPLSGPQRGSGHLRNALGAAGLRVQRRRRCGIGYSTALRLRPCGGLRVLARPLRGGRCFVKLEMDAHTVEMIRHVEKSLRCVEKSLSLQPRGKVTQPHRLATESPGWYAQQPQSTKPNTTAAATSARGAAANRVAGYDTWSRVFVTGNFPGGDTTARLAPPHDMHALCSQNGRYISTDCDAFAQAIPQASQPPPGVASNGQWPSPQIVASAAKSTSRAGIRHQKTCTRRWHRFPSGDGHFRCARTSRCE</sequence>
<dbReference type="EMBL" id="VXIS01000047">
    <property type="protein sequence ID" value="KAA8910293.1"/>
    <property type="molecule type" value="Genomic_DNA"/>
</dbReference>
<evidence type="ECO:0000313" key="2">
    <source>
        <dbReference type="Proteomes" id="UP000326924"/>
    </source>
</evidence>
<dbReference type="AlphaFoldDB" id="A0A5J5F300"/>
<protein>
    <submittedName>
        <fullName evidence="1">Uncharacterized protein</fullName>
    </submittedName>
</protein>
<keyword evidence="2" id="KW-1185">Reference proteome</keyword>
<organism evidence="1 2">
    <name type="scientific">Sphaerosporella brunnea</name>
    <dbReference type="NCBI Taxonomy" id="1250544"/>
    <lineage>
        <taxon>Eukaryota</taxon>
        <taxon>Fungi</taxon>
        <taxon>Dikarya</taxon>
        <taxon>Ascomycota</taxon>
        <taxon>Pezizomycotina</taxon>
        <taxon>Pezizomycetes</taxon>
        <taxon>Pezizales</taxon>
        <taxon>Pyronemataceae</taxon>
        <taxon>Sphaerosporella</taxon>
    </lineage>
</organism>
<gene>
    <name evidence="1" type="ORF">FN846DRAFT_547839</name>
</gene>
<comment type="caution">
    <text evidence="1">The sequence shown here is derived from an EMBL/GenBank/DDBJ whole genome shotgun (WGS) entry which is preliminary data.</text>
</comment>